<dbReference type="PROSITE" id="PS50943">
    <property type="entry name" value="HTH_CROC1"/>
    <property type="match status" value="1"/>
</dbReference>
<gene>
    <name evidence="3" type="ORF">Q8A57_10990</name>
</gene>
<dbReference type="CDD" id="cd00093">
    <property type="entry name" value="HTH_XRE"/>
    <property type="match status" value="1"/>
</dbReference>
<keyword evidence="4" id="KW-1185">Reference proteome</keyword>
<proteinExistence type="predicted"/>
<dbReference type="Gene3D" id="1.10.260.40">
    <property type="entry name" value="lambda repressor-like DNA-binding domains"/>
    <property type="match status" value="1"/>
</dbReference>
<evidence type="ECO:0000313" key="4">
    <source>
        <dbReference type="Proteomes" id="UP001178354"/>
    </source>
</evidence>
<reference evidence="3" key="2">
    <citation type="submission" date="2023-08" db="EMBL/GenBank/DDBJ databases">
        <authorList>
            <person name="Luo J."/>
        </authorList>
    </citation>
    <scope>NUCLEOTIDE SEQUENCE</scope>
    <source>
        <strain evidence="3">DSM 25064</strain>
    </source>
</reference>
<dbReference type="InterPro" id="IPR050807">
    <property type="entry name" value="TransReg_Diox_bact_type"/>
</dbReference>
<accession>A0AAW8BA73</accession>
<dbReference type="AlphaFoldDB" id="A0AAW8BA73"/>
<name>A0AAW8BA73_9GAMM</name>
<evidence type="ECO:0000259" key="2">
    <source>
        <dbReference type="PROSITE" id="PS50943"/>
    </source>
</evidence>
<feature type="domain" description="HTH cro/C1-type" evidence="2">
    <location>
        <begin position="7"/>
        <end position="61"/>
    </location>
</feature>
<evidence type="ECO:0000256" key="1">
    <source>
        <dbReference type="ARBA" id="ARBA00023125"/>
    </source>
</evidence>
<dbReference type="Proteomes" id="UP001178354">
    <property type="component" value="Unassembled WGS sequence"/>
</dbReference>
<dbReference type="SUPFAM" id="SSF47413">
    <property type="entry name" value="lambda repressor-like DNA-binding domains"/>
    <property type="match status" value="1"/>
</dbReference>
<dbReference type="PANTHER" id="PTHR46797:SF1">
    <property type="entry name" value="METHYLPHOSPHONATE SYNTHASE"/>
    <property type="match status" value="1"/>
</dbReference>
<keyword evidence="1" id="KW-0238">DNA-binding</keyword>
<dbReference type="InterPro" id="IPR001387">
    <property type="entry name" value="Cro/C1-type_HTH"/>
</dbReference>
<dbReference type="GO" id="GO:0005829">
    <property type="term" value="C:cytosol"/>
    <property type="evidence" value="ECO:0007669"/>
    <property type="project" value="TreeGrafter"/>
</dbReference>
<dbReference type="EMBL" id="JAUUUU010000007">
    <property type="protein sequence ID" value="MDP1521495.1"/>
    <property type="molecule type" value="Genomic_DNA"/>
</dbReference>
<sequence length="70" mass="7793">MTFSRVLKEIRQSKGYSQEHLAFEAGLSMRSISLLEGNKQQPTITTIENLSKALGITMVEFIQAVEVGVH</sequence>
<evidence type="ECO:0000313" key="3">
    <source>
        <dbReference type="EMBL" id="MDP1521495.1"/>
    </source>
</evidence>
<protein>
    <submittedName>
        <fullName evidence="3">Helix-turn-helix transcriptional regulator</fullName>
    </submittedName>
</protein>
<dbReference type="RefSeq" id="WP_305171157.1">
    <property type="nucleotide sequence ID" value="NZ_JAUUUU010000007.1"/>
</dbReference>
<reference evidence="3" key="1">
    <citation type="journal article" date="2010" name="Int. J. Syst. Evol. Microbiol.">
        <title>Porticoccus litoralis gen. nov., sp. nov., a gammaproteobacterium isolated from the Yellow Sea.</title>
        <authorList>
            <person name="Oh H.M."/>
            <person name="Kim H."/>
            <person name="Kim K.M."/>
            <person name="Min G.S."/>
            <person name="Cho J.C."/>
        </authorList>
    </citation>
    <scope>NUCLEOTIDE SEQUENCE</scope>
    <source>
        <strain evidence="3">DSM 25064</strain>
    </source>
</reference>
<dbReference type="Pfam" id="PF01381">
    <property type="entry name" value="HTH_3"/>
    <property type="match status" value="1"/>
</dbReference>
<organism evidence="3 4">
    <name type="scientific">Porticoccus litoralis</name>
    <dbReference type="NCBI Taxonomy" id="434086"/>
    <lineage>
        <taxon>Bacteria</taxon>
        <taxon>Pseudomonadati</taxon>
        <taxon>Pseudomonadota</taxon>
        <taxon>Gammaproteobacteria</taxon>
        <taxon>Cellvibrionales</taxon>
        <taxon>Porticoccaceae</taxon>
        <taxon>Porticoccus</taxon>
    </lineage>
</organism>
<dbReference type="SMART" id="SM00530">
    <property type="entry name" value="HTH_XRE"/>
    <property type="match status" value="1"/>
</dbReference>
<dbReference type="PANTHER" id="PTHR46797">
    <property type="entry name" value="HTH-TYPE TRANSCRIPTIONAL REGULATOR"/>
    <property type="match status" value="1"/>
</dbReference>
<dbReference type="InterPro" id="IPR010982">
    <property type="entry name" value="Lambda_DNA-bd_dom_sf"/>
</dbReference>
<comment type="caution">
    <text evidence="3">The sequence shown here is derived from an EMBL/GenBank/DDBJ whole genome shotgun (WGS) entry which is preliminary data.</text>
</comment>
<dbReference type="GO" id="GO:0003700">
    <property type="term" value="F:DNA-binding transcription factor activity"/>
    <property type="evidence" value="ECO:0007669"/>
    <property type="project" value="TreeGrafter"/>
</dbReference>
<dbReference type="GO" id="GO:0003677">
    <property type="term" value="F:DNA binding"/>
    <property type="evidence" value="ECO:0007669"/>
    <property type="project" value="UniProtKB-KW"/>
</dbReference>